<sequence>MADSFMPWCDGKTSQGRHGFIVPTLESTVQHPGMEGDEELEIAERTEVRSSAGKPRRATRVLPAD</sequence>
<evidence type="ECO:0000313" key="2">
    <source>
        <dbReference type="EMBL" id="RJF96766.1"/>
    </source>
</evidence>
<feature type="region of interest" description="Disordered" evidence="1">
    <location>
        <begin position="45"/>
        <end position="65"/>
    </location>
</feature>
<evidence type="ECO:0000256" key="1">
    <source>
        <dbReference type="SAM" id="MobiDB-lite"/>
    </source>
</evidence>
<name>A0A418WVQ4_9BURK</name>
<keyword evidence="3" id="KW-1185">Reference proteome</keyword>
<evidence type="ECO:0000313" key="3">
    <source>
        <dbReference type="Proteomes" id="UP000285190"/>
    </source>
</evidence>
<gene>
    <name evidence="2" type="ORF">D3870_20450</name>
</gene>
<dbReference type="RefSeq" id="WP_119742904.1">
    <property type="nucleotide sequence ID" value="NZ_QYUN01000003.1"/>
</dbReference>
<reference evidence="2 3" key="1">
    <citation type="submission" date="2018-09" db="EMBL/GenBank/DDBJ databases">
        <authorList>
            <person name="Zhu H."/>
        </authorList>
    </citation>
    <scope>NUCLEOTIDE SEQUENCE [LARGE SCALE GENOMIC DNA]</scope>
    <source>
        <strain evidence="2 3">K2R10-39</strain>
    </source>
</reference>
<dbReference type="Proteomes" id="UP000285190">
    <property type="component" value="Unassembled WGS sequence"/>
</dbReference>
<organism evidence="2 3">
    <name type="scientific">Noviherbaspirillum cavernae</name>
    <dbReference type="NCBI Taxonomy" id="2320862"/>
    <lineage>
        <taxon>Bacteria</taxon>
        <taxon>Pseudomonadati</taxon>
        <taxon>Pseudomonadota</taxon>
        <taxon>Betaproteobacteria</taxon>
        <taxon>Burkholderiales</taxon>
        <taxon>Oxalobacteraceae</taxon>
        <taxon>Noviherbaspirillum</taxon>
    </lineage>
</organism>
<accession>A0A418WVQ4</accession>
<proteinExistence type="predicted"/>
<comment type="caution">
    <text evidence="2">The sequence shown here is derived from an EMBL/GenBank/DDBJ whole genome shotgun (WGS) entry which is preliminary data.</text>
</comment>
<dbReference type="AlphaFoldDB" id="A0A418WVQ4"/>
<dbReference type="EMBL" id="QYUN01000003">
    <property type="protein sequence ID" value="RJF96766.1"/>
    <property type="molecule type" value="Genomic_DNA"/>
</dbReference>
<protein>
    <submittedName>
        <fullName evidence="2">Uncharacterized protein</fullName>
    </submittedName>
</protein>